<sequence length="580" mass="65510">MNSGIELRDCFKTYSHDQDKARTPAETIRWVRDRLSGFRLNLLSRTLRIDTGRLDVPVFLSLCGDDAILLTGTKKQMGKGATLEQSEASALMELVERFSFFSFVRETRFPLLTWEKVPGSAVSAEVLKLSIHDSRTPTGRCEAFLKGCPLRWAVARSLTENRDRWLPIDWFYLINEYNGPAAGNTLEEAILQSLCEVVERHVGSVIAYEERVTPRIDPSSVKDPAAVELLEKFHRNGIQLHLRDFSLNTGIPSVGVLAYDPANFPEKSEIVFAVGTTPSPEKSLCRALTEVAQLAGDFESRTSYRPTLPKYKSLEEAAYLMAPGPTVAIQSLPDLSDHNLRVEIERCVGALRDMGLEVLVLDATHPELQVPAVYTVIPGAHFLDHTRDTDFPQHMARTVIRGLPPESAAAQLERLHNLFGPRYDLTFFLAHGHELLGNVEKALGLFEEALRQKPDPREIASIYVHMASCRKELGDYRGALRALEYAERRNWELKEIYNLRGFCYYRLKEHYKAIEAFERAIELDPGSAIDYANIGSNLRELGHKEEAVRLYRMALELDPSIDFARENIQRLEAEIQAARG</sequence>
<dbReference type="Pfam" id="PF13181">
    <property type="entry name" value="TPR_8"/>
    <property type="match status" value="1"/>
</dbReference>
<keyword evidence="4" id="KW-1185">Reference proteome</keyword>
<proteinExistence type="predicted"/>
<feature type="domain" description="YcaO" evidence="2">
    <location>
        <begin position="78"/>
        <end position="429"/>
    </location>
</feature>
<dbReference type="SMART" id="SM00028">
    <property type="entry name" value="TPR"/>
    <property type="match status" value="4"/>
</dbReference>
<dbReference type="Pfam" id="PF02624">
    <property type="entry name" value="YcaO"/>
    <property type="match status" value="1"/>
</dbReference>
<feature type="repeat" description="TPR" evidence="1">
    <location>
        <begin position="494"/>
        <end position="527"/>
    </location>
</feature>
<dbReference type="Gene3D" id="3.30.160.660">
    <property type="match status" value="1"/>
</dbReference>
<dbReference type="Pfam" id="PF00515">
    <property type="entry name" value="TPR_1"/>
    <property type="match status" value="1"/>
</dbReference>
<dbReference type="KEGG" id="dax:FDQ92_14355"/>
<evidence type="ECO:0000313" key="3">
    <source>
        <dbReference type="EMBL" id="QCQ23250.1"/>
    </source>
</evidence>
<keyword evidence="1" id="KW-0802">TPR repeat</keyword>
<reference evidence="3 4" key="1">
    <citation type="submission" date="2019-05" db="EMBL/GenBank/DDBJ databases">
        <title>The Complete Genome Sequence of the n-alkane-degrading Desulfoglaeba alkanexedens ALDC reveals multiple alkylsuccinate synthase gene clusters.</title>
        <authorList>
            <person name="Callaghan A.V."/>
            <person name="Davidova I.A."/>
            <person name="Duncan K.E."/>
            <person name="Morris B."/>
            <person name="McInerney M.J."/>
        </authorList>
    </citation>
    <scope>NUCLEOTIDE SEQUENCE [LARGE SCALE GENOMIC DNA]</scope>
    <source>
        <strain evidence="3 4">ALDC</strain>
    </source>
</reference>
<protein>
    <submittedName>
        <fullName evidence="3">Tetratricopeptide repeat protein</fullName>
    </submittedName>
</protein>
<dbReference type="InterPro" id="IPR011990">
    <property type="entry name" value="TPR-like_helical_dom_sf"/>
</dbReference>
<dbReference type="Proteomes" id="UP000298602">
    <property type="component" value="Chromosome"/>
</dbReference>
<dbReference type="PROSITE" id="PS51664">
    <property type="entry name" value="YCAO"/>
    <property type="match status" value="1"/>
</dbReference>
<dbReference type="InterPro" id="IPR003776">
    <property type="entry name" value="YcaO-like_dom"/>
</dbReference>
<dbReference type="PANTHER" id="PTHR37809:SF1">
    <property type="entry name" value="RIBOSOMAL PROTEIN S12 METHYLTHIOTRANSFERASE ACCESSORY FACTOR YCAO"/>
    <property type="match status" value="1"/>
</dbReference>
<dbReference type="EMBL" id="CP040098">
    <property type="protein sequence ID" value="QCQ23250.1"/>
    <property type="molecule type" value="Genomic_DNA"/>
</dbReference>
<reference evidence="3 4" key="2">
    <citation type="submission" date="2019-05" db="EMBL/GenBank/DDBJ databases">
        <authorList>
            <person name="Suflita J.M."/>
            <person name="Marks C.R."/>
        </authorList>
    </citation>
    <scope>NUCLEOTIDE SEQUENCE [LARGE SCALE GENOMIC DNA]</scope>
    <source>
        <strain evidence="3 4">ALDC</strain>
    </source>
</reference>
<organism evidence="3 4">
    <name type="scientific">Desulfoglaeba alkanexedens ALDC</name>
    <dbReference type="NCBI Taxonomy" id="980445"/>
    <lineage>
        <taxon>Bacteria</taxon>
        <taxon>Pseudomonadati</taxon>
        <taxon>Thermodesulfobacteriota</taxon>
        <taxon>Syntrophobacteria</taxon>
        <taxon>Syntrophobacterales</taxon>
        <taxon>Syntrophobacteraceae</taxon>
        <taxon>Desulfoglaeba</taxon>
    </lineage>
</organism>
<evidence type="ECO:0000256" key="1">
    <source>
        <dbReference type="PROSITE-ProRule" id="PRU00339"/>
    </source>
</evidence>
<dbReference type="Gene3D" id="3.30.40.250">
    <property type="match status" value="1"/>
</dbReference>
<feature type="repeat" description="TPR" evidence="1">
    <location>
        <begin position="528"/>
        <end position="561"/>
    </location>
</feature>
<dbReference type="RefSeq" id="WP_137425529.1">
    <property type="nucleotide sequence ID" value="NZ_CP040098.1"/>
</dbReference>
<dbReference type="InterPro" id="IPR019734">
    <property type="entry name" value="TPR_rpt"/>
</dbReference>
<dbReference type="PROSITE" id="PS50293">
    <property type="entry name" value="TPR_REGION"/>
    <property type="match status" value="2"/>
</dbReference>
<evidence type="ECO:0000259" key="2">
    <source>
        <dbReference type="PROSITE" id="PS51664"/>
    </source>
</evidence>
<accession>A0A4P8L5Q4</accession>
<feature type="repeat" description="TPR" evidence="1">
    <location>
        <begin position="423"/>
        <end position="456"/>
    </location>
</feature>
<dbReference type="NCBIfam" id="TIGR00702">
    <property type="entry name" value="YcaO-type kinase domain"/>
    <property type="match status" value="1"/>
</dbReference>
<dbReference type="PROSITE" id="PS50005">
    <property type="entry name" value="TPR"/>
    <property type="match status" value="3"/>
</dbReference>
<name>A0A4P8L5Q4_9BACT</name>
<dbReference type="Gene3D" id="3.30.1330.230">
    <property type="match status" value="1"/>
</dbReference>
<gene>
    <name evidence="3" type="ORF">FDQ92_14355</name>
</gene>
<dbReference type="PANTHER" id="PTHR37809">
    <property type="entry name" value="RIBOSOMAL PROTEIN S12 METHYLTHIOTRANSFERASE ACCESSORY FACTOR YCAO"/>
    <property type="match status" value="1"/>
</dbReference>
<dbReference type="AlphaFoldDB" id="A0A4P8L5Q4"/>
<dbReference type="Gene3D" id="1.25.40.10">
    <property type="entry name" value="Tetratricopeptide repeat domain"/>
    <property type="match status" value="2"/>
</dbReference>
<dbReference type="OrthoDB" id="5380721at2"/>
<evidence type="ECO:0000313" key="4">
    <source>
        <dbReference type="Proteomes" id="UP000298602"/>
    </source>
</evidence>
<dbReference type="SUPFAM" id="SSF48452">
    <property type="entry name" value="TPR-like"/>
    <property type="match status" value="1"/>
</dbReference>
<dbReference type="Pfam" id="PF13176">
    <property type="entry name" value="TPR_7"/>
    <property type="match status" value="1"/>
</dbReference>